<evidence type="ECO:0000313" key="2">
    <source>
        <dbReference type="EMBL" id="KAK1134009.1"/>
    </source>
</evidence>
<evidence type="ECO:0000256" key="1">
    <source>
        <dbReference type="SAM" id="MobiDB-lite"/>
    </source>
</evidence>
<gene>
    <name evidence="2" type="ORF">K0M31_011794</name>
</gene>
<evidence type="ECO:0000313" key="3">
    <source>
        <dbReference type="Proteomes" id="UP001177670"/>
    </source>
</evidence>
<dbReference type="Proteomes" id="UP001177670">
    <property type="component" value="Unassembled WGS sequence"/>
</dbReference>
<dbReference type="AlphaFoldDB" id="A0AA40GA96"/>
<feature type="region of interest" description="Disordered" evidence="1">
    <location>
        <begin position="1"/>
        <end position="44"/>
    </location>
</feature>
<accession>A0AA40GA96</accession>
<keyword evidence="3" id="KW-1185">Reference proteome</keyword>
<comment type="caution">
    <text evidence="2">The sequence shown here is derived from an EMBL/GenBank/DDBJ whole genome shotgun (WGS) entry which is preliminary data.</text>
</comment>
<dbReference type="EMBL" id="JAHYIQ010000003">
    <property type="protein sequence ID" value="KAK1134009.1"/>
    <property type="molecule type" value="Genomic_DNA"/>
</dbReference>
<proteinExistence type="predicted"/>
<name>A0AA40GA96_9HYME</name>
<feature type="compositionally biased region" description="Basic residues" evidence="1">
    <location>
        <begin position="1"/>
        <end position="10"/>
    </location>
</feature>
<organism evidence="2 3">
    <name type="scientific">Melipona bicolor</name>
    <dbReference type="NCBI Taxonomy" id="60889"/>
    <lineage>
        <taxon>Eukaryota</taxon>
        <taxon>Metazoa</taxon>
        <taxon>Ecdysozoa</taxon>
        <taxon>Arthropoda</taxon>
        <taxon>Hexapoda</taxon>
        <taxon>Insecta</taxon>
        <taxon>Pterygota</taxon>
        <taxon>Neoptera</taxon>
        <taxon>Endopterygota</taxon>
        <taxon>Hymenoptera</taxon>
        <taxon>Apocrita</taxon>
        <taxon>Aculeata</taxon>
        <taxon>Apoidea</taxon>
        <taxon>Anthophila</taxon>
        <taxon>Apidae</taxon>
        <taxon>Melipona</taxon>
    </lineage>
</organism>
<protein>
    <submittedName>
        <fullName evidence="2">Uncharacterized protein</fullName>
    </submittedName>
</protein>
<reference evidence="2" key="1">
    <citation type="submission" date="2021-10" db="EMBL/GenBank/DDBJ databases">
        <title>Melipona bicolor Genome sequencing and assembly.</title>
        <authorList>
            <person name="Araujo N.S."/>
            <person name="Arias M.C."/>
        </authorList>
    </citation>
    <scope>NUCLEOTIDE SEQUENCE</scope>
    <source>
        <strain evidence="2">USP_2M_L1-L4_2017</strain>
        <tissue evidence="2">Whole body</tissue>
    </source>
</reference>
<sequence>MTGDLKRRHSWSSEVDNQPAETEAVATPGGDPTGASSDEEDRASYKVSRTIFLIATVKICS</sequence>